<feature type="domain" description="Type II/III secretion system secretin-like" evidence="5">
    <location>
        <begin position="342"/>
        <end position="514"/>
    </location>
</feature>
<dbReference type="PRINTS" id="PR00811">
    <property type="entry name" value="BCTERIALGSPD"/>
</dbReference>
<keyword evidence="2" id="KW-0732">Signal</keyword>
<evidence type="ECO:0000259" key="5">
    <source>
        <dbReference type="Pfam" id="PF00263"/>
    </source>
</evidence>
<dbReference type="Proteomes" id="UP000191153">
    <property type="component" value="Unassembled WGS sequence"/>
</dbReference>
<sequence length="514" mass="58399">MKKHIFFFIFFFQIIYGQNLKEIYYPKELDIKNGSLIDLLVELSKNSDLTFSGTKEIKDEKIDVYFKENTSYKDIIDTLKEGYNLKVSQKENRIVFSGKNKRENNILRGRVISRENKKGIEKVKVVVGDNVTDTNGNGEYFLENLDIGGYLGVVHKDGFLKDGDFLEIKKGINKKDFYLERDLEKKKMVFSEEETIKNNGNNVIITHISLKNISLEDSSKILKETYGEELVISKIANTGGLILKGNIDTVKSAKDILEKIDLPNEQILVEALILDVRDNIFEELGFKWNYSEGNNTLKNELNIGILSEEVIEGLGASYGSSINLIRKFNSGAEVLNFGINLLKGTQDLKIEASPKLLLLNGKEGEFKMVEEVIVGEIQREDSETGRLFSTPLFKEAGIIFKVKPEIRDINNIYLKISLEVSDFKFKVKGKEEEDEGGTFNNKGGSKTSRSVTTHIKIKNNETIIIGGLKRLLEGKIQDRVPYLSDIPYLGKIFINTKNKQEKTDLYIKLKVNIL</sequence>
<dbReference type="SUPFAM" id="SSF49478">
    <property type="entry name" value="Cna protein B-type domain"/>
    <property type="match status" value="1"/>
</dbReference>
<keyword evidence="3" id="KW-0472">Membrane</keyword>
<evidence type="ECO:0000256" key="3">
    <source>
        <dbReference type="ARBA" id="ARBA00023136"/>
    </source>
</evidence>
<dbReference type="AlphaFoldDB" id="A0A1T4QHY4"/>
<dbReference type="Pfam" id="PF00263">
    <property type="entry name" value="Secretin"/>
    <property type="match status" value="1"/>
</dbReference>
<accession>A0A1T4QHY4</accession>
<protein>
    <submittedName>
        <fullName evidence="6">General secretion pathway protein D</fullName>
    </submittedName>
</protein>
<dbReference type="OrthoDB" id="9779724at2"/>
<dbReference type="InterPro" id="IPR001775">
    <property type="entry name" value="GspD/PilQ"/>
</dbReference>
<keyword evidence="7" id="KW-1185">Reference proteome</keyword>
<reference evidence="6 7" key="1">
    <citation type="submission" date="2017-02" db="EMBL/GenBank/DDBJ databases">
        <authorList>
            <person name="Peterson S.W."/>
        </authorList>
    </citation>
    <scope>NUCLEOTIDE SEQUENCE [LARGE SCALE GENOMIC DNA]</scope>
    <source>
        <strain evidence="6 7">ATCC 700028</strain>
    </source>
</reference>
<dbReference type="PANTHER" id="PTHR30332:SF24">
    <property type="entry name" value="SECRETIN GSPD-RELATED"/>
    <property type="match status" value="1"/>
</dbReference>
<dbReference type="GO" id="GO:0009306">
    <property type="term" value="P:protein secretion"/>
    <property type="evidence" value="ECO:0007669"/>
    <property type="project" value="InterPro"/>
</dbReference>
<evidence type="ECO:0000256" key="4">
    <source>
        <dbReference type="RuleBase" id="RU004003"/>
    </source>
</evidence>
<dbReference type="InterPro" id="IPR004846">
    <property type="entry name" value="T2SS/T3SS_dom"/>
</dbReference>
<dbReference type="InterPro" id="IPR050810">
    <property type="entry name" value="Bact_Secretion_Sys_Channel"/>
</dbReference>
<comment type="similarity">
    <text evidence="4">Belongs to the bacterial secretin family.</text>
</comment>
<dbReference type="GO" id="GO:0015627">
    <property type="term" value="C:type II protein secretion system complex"/>
    <property type="evidence" value="ECO:0007669"/>
    <property type="project" value="TreeGrafter"/>
</dbReference>
<dbReference type="STRING" id="180163.SAMN02745174_02333"/>
<evidence type="ECO:0000313" key="6">
    <source>
        <dbReference type="EMBL" id="SKA03403.1"/>
    </source>
</evidence>
<proteinExistence type="inferred from homology"/>
<organism evidence="6 7">
    <name type="scientific">Cetobacterium ceti</name>
    <dbReference type="NCBI Taxonomy" id="180163"/>
    <lineage>
        <taxon>Bacteria</taxon>
        <taxon>Fusobacteriati</taxon>
        <taxon>Fusobacteriota</taxon>
        <taxon>Fusobacteriia</taxon>
        <taxon>Fusobacteriales</taxon>
        <taxon>Fusobacteriaceae</taxon>
        <taxon>Cetobacterium</taxon>
    </lineage>
</organism>
<dbReference type="EMBL" id="FUWX01000024">
    <property type="protein sequence ID" value="SKA03403.1"/>
    <property type="molecule type" value="Genomic_DNA"/>
</dbReference>
<dbReference type="PANTHER" id="PTHR30332">
    <property type="entry name" value="PROBABLE GENERAL SECRETION PATHWAY PROTEIN D"/>
    <property type="match status" value="1"/>
</dbReference>
<name>A0A1T4QHY4_9FUSO</name>
<evidence type="ECO:0000313" key="7">
    <source>
        <dbReference type="Proteomes" id="UP000191153"/>
    </source>
</evidence>
<evidence type="ECO:0000256" key="2">
    <source>
        <dbReference type="ARBA" id="ARBA00022729"/>
    </source>
</evidence>
<evidence type="ECO:0000256" key="1">
    <source>
        <dbReference type="ARBA" id="ARBA00004370"/>
    </source>
</evidence>
<dbReference type="GO" id="GO:0016020">
    <property type="term" value="C:membrane"/>
    <property type="evidence" value="ECO:0007669"/>
    <property type="project" value="UniProtKB-SubCell"/>
</dbReference>
<dbReference type="RefSeq" id="WP_078694765.1">
    <property type="nucleotide sequence ID" value="NZ_FUWX01000024.1"/>
</dbReference>
<gene>
    <name evidence="6" type="ORF">SAMN02745174_02333</name>
</gene>
<comment type="subcellular location">
    <subcellularLocation>
        <location evidence="1">Membrane</location>
    </subcellularLocation>
</comment>